<dbReference type="Proteomes" id="UP000054560">
    <property type="component" value="Unassembled WGS sequence"/>
</dbReference>
<dbReference type="InterPro" id="IPR000719">
    <property type="entry name" value="Prot_kinase_dom"/>
</dbReference>
<dbReference type="PROSITE" id="PS50011">
    <property type="entry name" value="PROTEIN_KINASE_DOM"/>
    <property type="match status" value="1"/>
</dbReference>
<dbReference type="GO" id="GO:0004714">
    <property type="term" value="F:transmembrane receptor protein tyrosine kinase activity"/>
    <property type="evidence" value="ECO:0007669"/>
    <property type="project" value="TreeGrafter"/>
</dbReference>
<dbReference type="GO" id="GO:0005886">
    <property type="term" value="C:plasma membrane"/>
    <property type="evidence" value="ECO:0007669"/>
    <property type="project" value="TreeGrafter"/>
</dbReference>
<accession>A0A0L0FLR9</accession>
<dbReference type="PROSITE" id="PS00109">
    <property type="entry name" value="PROTEIN_KINASE_TYR"/>
    <property type="match status" value="1"/>
</dbReference>
<dbReference type="InterPro" id="IPR001245">
    <property type="entry name" value="Ser-Thr/Tyr_kinase_cat_dom"/>
</dbReference>
<dbReference type="Gene3D" id="1.10.510.10">
    <property type="entry name" value="Transferase(Phosphotransferase) domain 1"/>
    <property type="match status" value="2"/>
</dbReference>
<feature type="compositionally biased region" description="Polar residues" evidence="1">
    <location>
        <begin position="337"/>
        <end position="349"/>
    </location>
</feature>
<dbReference type="EMBL" id="KQ242657">
    <property type="protein sequence ID" value="KNC77700.1"/>
    <property type="molecule type" value="Genomic_DNA"/>
</dbReference>
<dbReference type="FunFam" id="1.10.510.10:FF:000986">
    <property type="entry name" value="Protein tyrosine kinase 2aa"/>
    <property type="match status" value="1"/>
</dbReference>
<dbReference type="AlphaFoldDB" id="A0A0L0FLR9"/>
<dbReference type="InterPro" id="IPR050122">
    <property type="entry name" value="RTK"/>
</dbReference>
<dbReference type="SUPFAM" id="SSF56112">
    <property type="entry name" value="Protein kinase-like (PK-like)"/>
    <property type="match status" value="1"/>
</dbReference>
<dbReference type="InterPro" id="IPR020635">
    <property type="entry name" value="Tyr_kinase_cat_dom"/>
</dbReference>
<feature type="compositionally biased region" description="Low complexity" evidence="1">
    <location>
        <begin position="999"/>
        <end position="1018"/>
    </location>
</feature>
<feature type="compositionally biased region" description="Basic residues" evidence="1">
    <location>
        <begin position="623"/>
        <end position="637"/>
    </location>
</feature>
<feature type="region of interest" description="Disordered" evidence="1">
    <location>
        <begin position="615"/>
        <end position="663"/>
    </location>
</feature>
<dbReference type="RefSeq" id="XP_014151602.1">
    <property type="nucleotide sequence ID" value="XM_014296127.1"/>
</dbReference>
<feature type="compositionally biased region" description="Polar residues" evidence="1">
    <location>
        <begin position="375"/>
        <end position="387"/>
    </location>
</feature>
<dbReference type="GO" id="GO:0007169">
    <property type="term" value="P:cell surface receptor protein tyrosine kinase signaling pathway"/>
    <property type="evidence" value="ECO:0007669"/>
    <property type="project" value="TreeGrafter"/>
</dbReference>
<protein>
    <submittedName>
        <fullName evidence="3">TK protein kinase</fullName>
    </submittedName>
</protein>
<feature type="compositionally biased region" description="Low complexity" evidence="1">
    <location>
        <begin position="350"/>
        <end position="372"/>
    </location>
</feature>
<dbReference type="InterPro" id="IPR008266">
    <property type="entry name" value="Tyr_kinase_AS"/>
</dbReference>
<dbReference type="InterPro" id="IPR011009">
    <property type="entry name" value="Kinase-like_dom_sf"/>
</dbReference>
<dbReference type="GeneID" id="25910351"/>
<feature type="region of interest" description="Disordered" evidence="1">
    <location>
        <begin position="465"/>
        <end position="489"/>
    </location>
</feature>
<dbReference type="Pfam" id="PF07714">
    <property type="entry name" value="PK_Tyr_Ser-Thr"/>
    <property type="match status" value="2"/>
</dbReference>
<feature type="compositionally biased region" description="Polar residues" evidence="1">
    <location>
        <begin position="534"/>
        <end position="544"/>
    </location>
</feature>
<keyword evidence="3" id="KW-0808">Transferase</keyword>
<dbReference type="eggNOG" id="KOG0200">
    <property type="taxonomic scope" value="Eukaryota"/>
</dbReference>
<feature type="compositionally biased region" description="Acidic residues" evidence="1">
    <location>
        <begin position="642"/>
        <end position="652"/>
    </location>
</feature>
<evidence type="ECO:0000313" key="3">
    <source>
        <dbReference type="EMBL" id="KNC77700.1"/>
    </source>
</evidence>
<name>A0A0L0FLR9_9EUKA</name>
<dbReference type="PANTHER" id="PTHR24416:SF611">
    <property type="entry name" value="TYROSINE-PROTEIN KINASE TRANSMEMBRANE RECEPTOR ROR"/>
    <property type="match status" value="1"/>
</dbReference>
<evidence type="ECO:0000313" key="4">
    <source>
        <dbReference type="Proteomes" id="UP000054560"/>
    </source>
</evidence>
<feature type="region of interest" description="Disordered" evidence="1">
    <location>
        <begin position="533"/>
        <end position="603"/>
    </location>
</feature>
<evidence type="ECO:0000256" key="1">
    <source>
        <dbReference type="SAM" id="MobiDB-lite"/>
    </source>
</evidence>
<dbReference type="eggNOG" id="KOG4278">
    <property type="taxonomic scope" value="Eukaryota"/>
</dbReference>
<reference evidence="3 4" key="1">
    <citation type="submission" date="2011-02" db="EMBL/GenBank/DDBJ databases">
        <title>The Genome Sequence of Sphaeroforma arctica JP610.</title>
        <authorList>
            <consortium name="The Broad Institute Genome Sequencing Platform"/>
            <person name="Russ C."/>
            <person name="Cuomo C."/>
            <person name="Young S.K."/>
            <person name="Zeng Q."/>
            <person name="Gargeya S."/>
            <person name="Alvarado L."/>
            <person name="Berlin A."/>
            <person name="Chapman S.B."/>
            <person name="Chen Z."/>
            <person name="Freedman E."/>
            <person name="Gellesch M."/>
            <person name="Goldberg J."/>
            <person name="Griggs A."/>
            <person name="Gujja S."/>
            <person name="Heilman E."/>
            <person name="Heiman D."/>
            <person name="Howarth C."/>
            <person name="Mehta T."/>
            <person name="Neiman D."/>
            <person name="Pearson M."/>
            <person name="Roberts A."/>
            <person name="Saif S."/>
            <person name="Shea T."/>
            <person name="Shenoy N."/>
            <person name="Sisk P."/>
            <person name="Stolte C."/>
            <person name="Sykes S."/>
            <person name="White J."/>
            <person name="Yandava C."/>
            <person name="Burger G."/>
            <person name="Gray M.W."/>
            <person name="Holland P.W.H."/>
            <person name="King N."/>
            <person name="Lang F.B.F."/>
            <person name="Roger A.J."/>
            <person name="Ruiz-Trillo I."/>
            <person name="Haas B."/>
            <person name="Nusbaum C."/>
            <person name="Birren B."/>
        </authorList>
    </citation>
    <scope>NUCLEOTIDE SEQUENCE [LARGE SCALE GENOMIC DNA]</scope>
    <source>
        <strain evidence="3 4">JP610</strain>
    </source>
</reference>
<dbReference type="GO" id="GO:0005524">
    <property type="term" value="F:ATP binding"/>
    <property type="evidence" value="ECO:0007669"/>
    <property type="project" value="InterPro"/>
</dbReference>
<dbReference type="GO" id="GO:0043235">
    <property type="term" value="C:receptor complex"/>
    <property type="evidence" value="ECO:0007669"/>
    <property type="project" value="TreeGrafter"/>
</dbReference>
<dbReference type="SMART" id="SM00219">
    <property type="entry name" value="TyrKc"/>
    <property type="match status" value="1"/>
</dbReference>
<dbReference type="PANTHER" id="PTHR24416">
    <property type="entry name" value="TYROSINE-PROTEIN KINASE RECEPTOR"/>
    <property type="match status" value="1"/>
</dbReference>
<keyword evidence="4" id="KW-1185">Reference proteome</keyword>
<feature type="region of interest" description="Disordered" evidence="1">
    <location>
        <begin position="160"/>
        <end position="183"/>
    </location>
</feature>
<proteinExistence type="predicted"/>
<dbReference type="OrthoDB" id="4062651at2759"/>
<feature type="domain" description="Protein kinase" evidence="2">
    <location>
        <begin position="1"/>
        <end position="292"/>
    </location>
</feature>
<feature type="compositionally biased region" description="Low complexity" evidence="1">
    <location>
        <begin position="554"/>
        <end position="573"/>
    </location>
</feature>
<evidence type="ECO:0000259" key="2">
    <source>
        <dbReference type="PROSITE" id="PS50011"/>
    </source>
</evidence>
<sequence length="1069" mass="117783">MHIYIVVPYIIEYVSQSQLLISPRWLPSRYSDSGVTKRLHQQIPCVVMEYLPLGSLYDYLKGRDGEYLPTTAVLALAHQLAEGMIYLESKGIVHRDLASRNCLLGPPTPDSHGVPILKVSDFGMSRILENVQVIVQSTDNKVQVMNPYLSMTTSMTTNSLGVLGESDPKTLSNRAGSSKRYKSKEYKKETYNQILRVGCTGNEGSDLLRQSSGDVVADFEGMGAFIPVPTPTGLYAQPASTHPQQHWGVSHGQHSMYSNSTSNTNNVSHTTIEKNRKSLRVAADTLMNNLVVVGDRILGIRRASWAPGQMEDRGVVEGSIHGPMPGQMHQNIQQSVMQPNNGQPFQQQLSYQRPPSYHQQQQQPYQGSPCYQEQPAYQESEQPQGQLQSYELHRQSLYNVPQQPRHQYMGRSSPVSQAGVDDEMGYLNINAKRLARGSKPVSQVGANEERGYINITAKHLAPEPLANKQKSSGPSYMGRNGGKVRLHQGPSTDALFMGVRESQAYTHSDEDTISSTEAITAARAMDVGAHTGEVSHTQTHSGVSPQVKPRPRPTSHGSSRGARRSSTASATHSISEQEEDGTSRSHTHMLGDHGTRSDEDGLGYASDAMRKSYASTPETGYKAHAHAHTHAHAHAHAHAHEDDEGYSEEGNEYMESGGDERANVPPITMAQMVGFKGHDLGMIDQATGECIDGTTCSGSVELLPNGRRPDSVISFNTCFPNFEDELKKEKGAYKDKEIFEVGDNAALPLRWMALESVQRHVFSTKSDVWSYGVVLWEIASLAALPYGPGDIHEILAKIETGYRLERPKHCPESLYDIMLSCWQEEPNDRPYFADIGENLSFTLGEIVRKRNLDNKSSGNRTGYISSCFDQDHLRSQYVMEAQAQAPAQAPAQRKQSQNLQQVASTGHYLQAAHLSMKPSESLSQAGPRVLHNVESSGNYLVATPNTPMVGDSDARAKFLYSFMEDETHSTPHVLGVGSNSSDTFHYYECGPVSNKNHRSSSMLYSNSNESGMGSSGTSLRGHQMSPRGPQLSPRVHTPPSAHMLSVERPHTYARPHIRGYDPDESPSSM</sequence>
<dbReference type="STRING" id="667725.A0A0L0FLR9"/>
<gene>
    <name evidence="3" type="ORF">SARC_09847</name>
</gene>
<feature type="region of interest" description="Disordered" evidence="1">
    <location>
        <begin position="337"/>
        <end position="387"/>
    </location>
</feature>
<organism evidence="3 4">
    <name type="scientific">Sphaeroforma arctica JP610</name>
    <dbReference type="NCBI Taxonomy" id="667725"/>
    <lineage>
        <taxon>Eukaryota</taxon>
        <taxon>Ichthyosporea</taxon>
        <taxon>Ichthyophonida</taxon>
        <taxon>Sphaeroforma</taxon>
    </lineage>
</organism>
<keyword evidence="3" id="KW-0418">Kinase</keyword>
<feature type="compositionally biased region" description="Basic and acidic residues" evidence="1">
    <location>
        <begin position="589"/>
        <end position="599"/>
    </location>
</feature>
<feature type="region of interest" description="Disordered" evidence="1">
    <location>
        <begin position="998"/>
        <end position="1069"/>
    </location>
</feature>